<accession>A0A8T9BBB0</accession>
<dbReference type="AlphaFoldDB" id="A0A8T9BBB0"/>
<evidence type="ECO:0000256" key="2">
    <source>
        <dbReference type="ARBA" id="ARBA00022692"/>
    </source>
</evidence>
<dbReference type="EMBL" id="QGMF01000490">
    <property type="protein sequence ID" value="TVY15512.1"/>
    <property type="molecule type" value="Genomic_DNA"/>
</dbReference>
<reference evidence="8 9" key="1">
    <citation type="submission" date="2018-05" db="EMBL/GenBank/DDBJ databases">
        <title>Whole genome sequencing for identification of molecular markers to develop diagnostic detection tools for the regulated plant pathogen Lachnellula willkommii.</title>
        <authorList>
            <person name="Giroux E."/>
            <person name="Bilodeau G."/>
        </authorList>
    </citation>
    <scope>NUCLEOTIDE SEQUENCE [LARGE SCALE GENOMIC DNA]</scope>
    <source>
        <strain evidence="8 9">CBS 203.66</strain>
    </source>
</reference>
<dbReference type="Gene3D" id="1.20.1250.20">
    <property type="entry name" value="MFS general substrate transporter like domains"/>
    <property type="match status" value="1"/>
</dbReference>
<comment type="subcellular location">
    <subcellularLocation>
        <location evidence="1">Membrane</location>
        <topology evidence="1">Multi-pass membrane protein</topology>
    </subcellularLocation>
</comment>
<protein>
    <submittedName>
        <fullName evidence="8">Putative transporter protein</fullName>
    </submittedName>
</protein>
<dbReference type="GO" id="GO:0022857">
    <property type="term" value="F:transmembrane transporter activity"/>
    <property type="evidence" value="ECO:0007669"/>
    <property type="project" value="InterPro"/>
</dbReference>
<proteinExistence type="predicted"/>
<feature type="transmembrane region" description="Helical" evidence="6">
    <location>
        <begin position="75"/>
        <end position="93"/>
    </location>
</feature>
<keyword evidence="4 6" id="KW-0472">Membrane</keyword>
<evidence type="ECO:0000256" key="5">
    <source>
        <dbReference type="SAM" id="MobiDB-lite"/>
    </source>
</evidence>
<keyword evidence="2 6" id="KW-0812">Transmembrane</keyword>
<dbReference type="GO" id="GO:0005886">
    <property type="term" value="C:plasma membrane"/>
    <property type="evidence" value="ECO:0007669"/>
    <property type="project" value="TreeGrafter"/>
</dbReference>
<dbReference type="SUPFAM" id="SSF103473">
    <property type="entry name" value="MFS general substrate transporter"/>
    <property type="match status" value="1"/>
</dbReference>
<gene>
    <name evidence="8" type="ORF">LARI1_G006431</name>
</gene>
<evidence type="ECO:0000256" key="6">
    <source>
        <dbReference type="SAM" id="Phobius"/>
    </source>
</evidence>
<feature type="transmembrane region" description="Helical" evidence="6">
    <location>
        <begin position="382"/>
        <end position="401"/>
    </location>
</feature>
<dbReference type="PROSITE" id="PS50850">
    <property type="entry name" value="MFS"/>
    <property type="match status" value="1"/>
</dbReference>
<dbReference type="InterPro" id="IPR036259">
    <property type="entry name" value="MFS_trans_sf"/>
</dbReference>
<dbReference type="InterPro" id="IPR020846">
    <property type="entry name" value="MFS_dom"/>
</dbReference>
<dbReference type="Pfam" id="PF07690">
    <property type="entry name" value="MFS_1"/>
    <property type="match status" value="1"/>
</dbReference>
<feature type="transmembrane region" description="Helical" evidence="6">
    <location>
        <begin position="194"/>
        <end position="217"/>
    </location>
</feature>
<evidence type="ECO:0000313" key="8">
    <source>
        <dbReference type="EMBL" id="TVY15512.1"/>
    </source>
</evidence>
<dbReference type="InterPro" id="IPR011701">
    <property type="entry name" value="MFS"/>
</dbReference>
<feature type="transmembrane region" description="Helical" evidence="6">
    <location>
        <begin position="229"/>
        <end position="249"/>
    </location>
</feature>
<feature type="transmembrane region" description="Helical" evidence="6">
    <location>
        <begin position="105"/>
        <end position="124"/>
    </location>
</feature>
<feature type="region of interest" description="Disordered" evidence="5">
    <location>
        <begin position="1"/>
        <end position="22"/>
    </location>
</feature>
<feature type="transmembrane region" description="Helical" evidence="6">
    <location>
        <begin position="163"/>
        <end position="182"/>
    </location>
</feature>
<evidence type="ECO:0000256" key="3">
    <source>
        <dbReference type="ARBA" id="ARBA00022989"/>
    </source>
</evidence>
<evidence type="ECO:0000259" key="7">
    <source>
        <dbReference type="PROSITE" id="PS50850"/>
    </source>
</evidence>
<dbReference type="OrthoDB" id="6770063at2759"/>
<name>A0A8T9BBB0_9HELO</name>
<keyword evidence="9" id="KW-1185">Reference proteome</keyword>
<evidence type="ECO:0000256" key="1">
    <source>
        <dbReference type="ARBA" id="ARBA00004141"/>
    </source>
</evidence>
<feature type="transmembrane region" description="Helical" evidence="6">
    <location>
        <begin position="38"/>
        <end position="55"/>
    </location>
</feature>
<dbReference type="InterPro" id="IPR005829">
    <property type="entry name" value="Sugar_transporter_CS"/>
</dbReference>
<dbReference type="Proteomes" id="UP000469559">
    <property type="component" value="Unassembled WGS sequence"/>
</dbReference>
<feature type="transmembrane region" description="Helical" evidence="6">
    <location>
        <begin position="261"/>
        <end position="284"/>
    </location>
</feature>
<evidence type="ECO:0000256" key="4">
    <source>
        <dbReference type="ARBA" id="ARBA00023136"/>
    </source>
</evidence>
<evidence type="ECO:0000313" key="9">
    <source>
        <dbReference type="Proteomes" id="UP000469559"/>
    </source>
</evidence>
<dbReference type="PRINTS" id="PR01036">
    <property type="entry name" value="TCRTETB"/>
</dbReference>
<sequence length="419" mass="44974">MAPVENPQRQQPVKDDESTPLLPPPADYQIHILPRKRLWIVMPALALVHFTSFLDQTAITTSLPAIASALHTGSSISWVAASFVTASTSIQLISSRVSDIFGRKLCLISALTIMGLGNLLSGFSQTPAQLYATRAFAGFGAGAINALVQIAISDITPLHERGYYFGIVGISVAVGNGLGPVIGGALTQSVSWKLAFWFVCPLIALAVLYLGLVFPTASTPGDIWRKLKLVDWVGVILNMAAIILILIPLSQGGLPNAWKSATNIAMLVTGLLLLTSFVALEFWVIKFPILPILVGLLAGSHAADRAGISGLRNFIRDIGSAVGLTASGAILNRVLQNGLNTRFSPTFISQLISSASAVMKSNLSDEDKQLISETYMVGLHKVFVSYAILALILFLWVLFIHEYSLKKEDFDPPAEVEPN</sequence>
<dbReference type="PROSITE" id="PS00216">
    <property type="entry name" value="SUGAR_TRANSPORT_1"/>
    <property type="match status" value="1"/>
</dbReference>
<dbReference type="PANTHER" id="PTHR23501:SF78">
    <property type="entry name" value="MAJOR FACILITATOR SUPERFAMILY (MFS) PROFILE DOMAIN-CONTAINING PROTEIN-RELATED"/>
    <property type="match status" value="1"/>
</dbReference>
<dbReference type="PANTHER" id="PTHR23501">
    <property type="entry name" value="MAJOR FACILITATOR SUPERFAMILY"/>
    <property type="match status" value="1"/>
</dbReference>
<keyword evidence="3 6" id="KW-1133">Transmembrane helix</keyword>
<feature type="transmembrane region" description="Helical" evidence="6">
    <location>
        <begin position="130"/>
        <end position="151"/>
    </location>
</feature>
<feature type="domain" description="Major facilitator superfamily (MFS) profile" evidence="7">
    <location>
        <begin position="41"/>
        <end position="419"/>
    </location>
</feature>
<organism evidence="8 9">
    <name type="scientific">Lachnellula arida</name>
    <dbReference type="NCBI Taxonomy" id="1316785"/>
    <lineage>
        <taxon>Eukaryota</taxon>
        <taxon>Fungi</taxon>
        <taxon>Dikarya</taxon>
        <taxon>Ascomycota</taxon>
        <taxon>Pezizomycotina</taxon>
        <taxon>Leotiomycetes</taxon>
        <taxon>Helotiales</taxon>
        <taxon>Lachnaceae</taxon>
        <taxon>Lachnellula</taxon>
    </lineage>
</organism>
<comment type="caution">
    <text evidence="8">The sequence shown here is derived from an EMBL/GenBank/DDBJ whole genome shotgun (WGS) entry which is preliminary data.</text>
</comment>